<dbReference type="NCBIfam" id="TIGR00879">
    <property type="entry name" value="SP"/>
    <property type="match status" value="1"/>
</dbReference>
<keyword evidence="5 8" id="KW-1133">Transmembrane helix</keyword>
<dbReference type="GO" id="GO:0005366">
    <property type="term" value="F:myo-inositol:proton symporter activity"/>
    <property type="evidence" value="ECO:0007669"/>
    <property type="project" value="TreeGrafter"/>
</dbReference>
<protein>
    <recommendedName>
        <fullName evidence="9">Major facilitator superfamily (MFS) profile domain-containing protein</fullName>
    </recommendedName>
</protein>
<feature type="non-terminal residue" evidence="10">
    <location>
        <position position="1"/>
    </location>
</feature>
<dbReference type="InterPro" id="IPR003663">
    <property type="entry name" value="Sugar/inositol_transpt"/>
</dbReference>
<reference evidence="10" key="1">
    <citation type="submission" date="2023-06" db="EMBL/GenBank/DDBJ databases">
        <authorList>
            <person name="Delattre M."/>
        </authorList>
    </citation>
    <scope>NUCLEOTIDE SEQUENCE</scope>
    <source>
        <strain evidence="10">AF72</strain>
    </source>
</reference>
<keyword evidence="3 7" id="KW-0813">Transport</keyword>
<dbReference type="Pfam" id="PF00083">
    <property type="entry name" value="Sugar_tr"/>
    <property type="match status" value="2"/>
</dbReference>
<dbReference type="PROSITE" id="PS00216">
    <property type="entry name" value="SUGAR_TRANSPORT_1"/>
    <property type="match status" value="1"/>
</dbReference>
<feature type="transmembrane region" description="Helical" evidence="8">
    <location>
        <begin position="388"/>
        <end position="411"/>
    </location>
</feature>
<feature type="transmembrane region" description="Helical" evidence="8">
    <location>
        <begin position="357"/>
        <end position="376"/>
    </location>
</feature>
<proteinExistence type="inferred from homology"/>
<dbReference type="EMBL" id="CATQJA010002636">
    <property type="protein sequence ID" value="CAJ0575153.1"/>
    <property type="molecule type" value="Genomic_DNA"/>
</dbReference>
<feature type="transmembrane region" description="Helical" evidence="8">
    <location>
        <begin position="65"/>
        <end position="84"/>
    </location>
</feature>
<dbReference type="AlphaFoldDB" id="A0AA36CVB6"/>
<comment type="caution">
    <text evidence="10">The sequence shown here is derived from an EMBL/GenBank/DDBJ whole genome shotgun (WGS) entry which is preliminary data.</text>
</comment>
<accession>A0AA36CVB6</accession>
<dbReference type="InterPro" id="IPR050814">
    <property type="entry name" value="Myo-inositol_Transporter"/>
</dbReference>
<comment type="similarity">
    <text evidence="2 7">Belongs to the major facilitator superfamily. Sugar transporter (TC 2.A.1.1) family.</text>
</comment>
<organism evidence="10 11">
    <name type="scientific">Mesorhabditis spiculigera</name>
    <dbReference type="NCBI Taxonomy" id="96644"/>
    <lineage>
        <taxon>Eukaryota</taxon>
        <taxon>Metazoa</taxon>
        <taxon>Ecdysozoa</taxon>
        <taxon>Nematoda</taxon>
        <taxon>Chromadorea</taxon>
        <taxon>Rhabditida</taxon>
        <taxon>Rhabditina</taxon>
        <taxon>Rhabditomorpha</taxon>
        <taxon>Rhabditoidea</taxon>
        <taxon>Rhabditidae</taxon>
        <taxon>Mesorhabditinae</taxon>
        <taxon>Mesorhabditis</taxon>
    </lineage>
</organism>
<evidence type="ECO:0000256" key="4">
    <source>
        <dbReference type="ARBA" id="ARBA00022692"/>
    </source>
</evidence>
<dbReference type="InterPro" id="IPR005828">
    <property type="entry name" value="MFS_sugar_transport-like"/>
</dbReference>
<keyword evidence="11" id="KW-1185">Reference proteome</keyword>
<dbReference type="PROSITE" id="PS00217">
    <property type="entry name" value="SUGAR_TRANSPORT_2"/>
    <property type="match status" value="1"/>
</dbReference>
<evidence type="ECO:0000313" key="11">
    <source>
        <dbReference type="Proteomes" id="UP001177023"/>
    </source>
</evidence>
<feature type="transmembrane region" description="Helical" evidence="8">
    <location>
        <begin position="139"/>
        <end position="159"/>
    </location>
</feature>
<feature type="transmembrane region" description="Helical" evidence="8">
    <location>
        <begin position="108"/>
        <end position="127"/>
    </location>
</feature>
<evidence type="ECO:0000256" key="5">
    <source>
        <dbReference type="ARBA" id="ARBA00022989"/>
    </source>
</evidence>
<evidence type="ECO:0000256" key="7">
    <source>
        <dbReference type="RuleBase" id="RU003346"/>
    </source>
</evidence>
<evidence type="ECO:0000313" key="10">
    <source>
        <dbReference type="EMBL" id="CAJ0575153.1"/>
    </source>
</evidence>
<sequence>MLKIPKDLMVTYHLNRNRLHGIESLFRLCIFFPSLFTDKPTMAGGAVVAASSSGRPQPSEQPKTTFYVVLLTCLACVGGLLFGYDTGVVSSAMLFLPDNPGMKGLNTVWQELIVSITPGMAGIGALVAGKASDMYGRRIIILSASLVFGVGAIVCAVAPEKWTLLFGRVLLGIAVGFASMIIPVFIGEGAPSHMRGTLVTIYQFMIAAGFIVANGVAAGFAQIDPERVGWRLMFGFAAIPAIIQFVGFMFLPDTPRYLFNQGRSDEGEEVLAKIYGGHKEWINYEIEEIRDAIEMEENAKKEFEGQMIISRVFQTPHVRRALFVGCSLQMFQQLIGINTLLYYTGKIIQSAGIEDKTSTILISCAISAVQAVATFIPMKLIEWKGRRAITLVSMVGVFISLCLMGGAFLMVNKDSVSLNPNDLSGLPSNASAYDEFKKCNDFTNCDFCVTAPHCGFCHSTNNDKAGQCLPTNMDSDSQSTMGYCVNDVNTMANVTYKFTHYCATKYTMLPIIVMVIYLVCFAFGMGPMPWVYNAEIYPLWARSTCVSLATFTNWLFNLIVALTFLSLGEAITKYGSFFLYAGFTAVGFVVFYFFMPETKGLQMEEIEHLFKTKAERRKTNYSAHNPGLEMQDKY</sequence>
<dbReference type="GO" id="GO:0016324">
    <property type="term" value="C:apical plasma membrane"/>
    <property type="evidence" value="ECO:0007669"/>
    <property type="project" value="TreeGrafter"/>
</dbReference>
<feature type="domain" description="Major facilitator superfamily (MFS) profile" evidence="9">
    <location>
        <begin position="71"/>
        <end position="599"/>
    </location>
</feature>
<dbReference type="SUPFAM" id="SSF103473">
    <property type="entry name" value="MFS general substrate transporter"/>
    <property type="match status" value="1"/>
</dbReference>
<dbReference type="PRINTS" id="PR00171">
    <property type="entry name" value="SUGRTRNSPORT"/>
</dbReference>
<evidence type="ECO:0000256" key="2">
    <source>
        <dbReference type="ARBA" id="ARBA00010992"/>
    </source>
</evidence>
<feature type="transmembrane region" description="Helical" evidence="8">
    <location>
        <begin position="544"/>
        <end position="565"/>
    </location>
</feature>
<keyword evidence="4 8" id="KW-0812">Transmembrane</keyword>
<feature type="transmembrane region" description="Helical" evidence="8">
    <location>
        <begin position="321"/>
        <end position="345"/>
    </location>
</feature>
<dbReference type="Proteomes" id="UP001177023">
    <property type="component" value="Unassembled WGS sequence"/>
</dbReference>
<evidence type="ECO:0000256" key="6">
    <source>
        <dbReference type="ARBA" id="ARBA00023136"/>
    </source>
</evidence>
<evidence type="ECO:0000256" key="1">
    <source>
        <dbReference type="ARBA" id="ARBA00004141"/>
    </source>
</evidence>
<evidence type="ECO:0000259" key="9">
    <source>
        <dbReference type="PROSITE" id="PS50850"/>
    </source>
</evidence>
<dbReference type="Gene3D" id="1.20.1250.20">
    <property type="entry name" value="MFS general substrate transporter like domains"/>
    <property type="match status" value="2"/>
</dbReference>
<feature type="transmembrane region" description="Helical" evidence="8">
    <location>
        <begin position="165"/>
        <end position="186"/>
    </location>
</feature>
<evidence type="ECO:0000256" key="8">
    <source>
        <dbReference type="SAM" id="Phobius"/>
    </source>
</evidence>
<dbReference type="InterPro" id="IPR036259">
    <property type="entry name" value="MFS_trans_sf"/>
</dbReference>
<feature type="transmembrane region" description="Helical" evidence="8">
    <location>
        <begin position="577"/>
        <end position="595"/>
    </location>
</feature>
<keyword evidence="6 8" id="KW-0472">Membrane</keyword>
<dbReference type="InterPro" id="IPR005829">
    <property type="entry name" value="Sugar_transporter_CS"/>
</dbReference>
<dbReference type="InterPro" id="IPR020846">
    <property type="entry name" value="MFS_dom"/>
</dbReference>
<feature type="transmembrane region" description="Helical" evidence="8">
    <location>
        <begin position="232"/>
        <end position="251"/>
    </location>
</feature>
<dbReference type="PROSITE" id="PS50850">
    <property type="entry name" value="MFS"/>
    <property type="match status" value="1"/>
</dbReference>
<dbReference type="PANTHER" id="PTHR48020">
    <property type="entry name" value="PROTON MYO-INOSITOL COTRANSPORTER"/>
    <property type="match status" value="1"/>
</dbReference>
<comment type="subcellular location">
    <subcellularLocation>
        <location evidence="1">Membrane</location>
        <topology evidence="1">Multi-pass membrane protein</topology>
    </subcellularLocation>
</comment>
<feature type="transmembrane region" description="Helical" evidence="8">
    <location>
        <begin position="198"/>
        <end position="220"/>
    </location>
</feature>
<feature type="transmembrane region" description="Helical" evidence="8">
    <location>
        <begin position="508"/>
        <end position="532"/>
    </location>
</feature>
<name>A0AA36CVB6_9BILA</name>
<dbReference type="PANTHER" id="PTHR48020:SF12">
    <property type="entry name" value="PROTON MYO-INOSITOL COTRANSPORTER"/>
    <property type="match status" value="1"/>
</dbReference>
<gene>
    <name evidence="10" type="ORF">MSPICULIGERA_LOCUS13469</name>
</gene>
<evidence type="ECO:0000256" key="3">
    <source>
        <dbReference type="ARBA" id="ARBA00022448"/>
    </source>
</evidence>